<dbReference type="EMBL" id="BK032759">
    <property type="protein sequence ID" value="DAF58931.1"/>
    <property type="molecule type" value="Genomic_DNA"/>
</dbReference>
<organism evidence="1">
    <name type="scientific">Siphoviridae sp. ctxMM9</name>
    <dbReference type="NCBI Taxonomy" id="2827973"/>
    <lineage>
        <taxon>Viruses</taxon>
        <taxon>Duplodnaviria</taxon>
        <taxon>Heunggongvirae</taxon>
        <taxon>Uroviricota</taxon>
        <taxon>Caudoviricetes</taxon>
    </lineage>
</organism>
<name>A0A8S5T7D4_9CAUD</name>
<accession>A0A8S5T7D4</accession>
<proteinExistence type="predicted"/>
<reference evidence="1" key="1">
    <citation type="journal article" date="2021" name="Proc. Natl. Acad. Sci. U.S.A.">
        <title>A Catalog of Tens of Thousands of Viruses from Human Metagenomes Reveals Hidden Associations with Chronic Diseases.</title>
        <authorList>
            <person name="Tisza M.J."/>
            <person name="Buck C.B."/>
        </authorList>
    </citation>
    <scope>NUCLEOTIDE SEQUENCE</scope>
    <source>
        <strain evidence="1">CtxMM9</strain>
    </source>
</reference>
<sequence>MAEAYGLVGVNLDIASGKFDVFNQKLAESI</sequence>
<protein>
    <submittedName>
        <fullName evidence="1">Uncharacterized protein</fullName>
    </submittedName>
</protein>
<evidence type="ECO:0000313" key="1">
    <source>
        <dbReference type="EMBL" id="DAF58931.1"/>
    </source>
</evidence>